<dbReference type="SUPFAM" id="SSF51905">
    <property type="entry name" value="FAD/NAD(P)-binding domain"/>
    <property type="match status" value="1"/>
</dbReference>
<keyword evidence="6" id="KW-1185">Reference proteome</keyword>
<evidence type="ECO:0000256" key="3">
    <source>
        <dbReference type="ARBA" id="ARBA00022827"/>
    </source>
</evidence>
<accession>A0ABR7VJI2</accession>
<dbReference type="EMBL" id="JACWEZ010000002">
    <property type="protein sequence ID" value="MBD1221861.1"/>
    <property type="molecule type" value="Genomic_DNA"/>
</dbReference>
<evidence type="ECO:0000259" key="4">
    <source>
        <dbReference type="Pfam" id="PF01494"/>
    </source>
</evidence>
<keyword evidence="3" id="KW-0274">FAD</keyword>
<keyword evidence="5" id="KW-0560">Oxidoreductase</keyword>
<dbReference type="Pfam" id="PF01494">
    <property type="entry name" value="FAD_binding_3"/>
    <property type="match status" value="1"/>
</dbReference>
<dbReference type="PANTHER" id="PTHR43004:SF19">
    <property type="entry name" value="BINDING MONOOXYGENASE, PUTATIVE (JCVI)-RELATED"/>
    <property type="match status" value="1"/>
</dbReference>
<evidence type="ECO:0000256" key="1">
    <source>
        <dbReference type="ARBA" id="ARBA00001974"/>
    </source>
</evidence>
<reference evidence="5 6" key="1">
    <citation type="submission" date="2020-09" db="EMBL/GenBank/DDBJ databases">
        <title>Draft Genome Sequences of Oil-Oxidizing Bacteria Halomonas titanicae, Marinobacter lutaoensis, and Virgibacillus halodenitrificans Isolated from Highly Saline Environments.</title>
        <authorList>
            <person name="Grouzdev D.S."/>
            <person name="Sokolova D.S."/>
            <person name="Semenova E.M."/>
            <person name="Borzenkov I.A."/>
            <person name="Bidzhieva S.K."/>
            <person name="Poltaraus A.B."/>
            <person name="Nazina T.N."/>
        </authorList>
    </citation>
    <scope>NUCLEOTIDE SEQUENCE [LARGE SCALE GENOMIC DNA]</scope>
    <source>
        <strain evidence="5 6">VKM B-3472D</strain>
    </source>
</reference>
<keyword evidence="2" id="KW-0285">Flavoprotein</keyword>
<organism evidence="5 6">
    <name type="scientific">Virgibacillus halodenitrificans</name>
    <name type="common">Bacillus halodenitrificans</name>
    <dbReference type="NCBI Taxonomy" id="1482"/>
    <lineage>
        <taxon>Bacteria</taxon>
        <taxon>Bacillati</taxon>
        <taxon>Bacillota</taxon>
        <taxon>Bacilli</taxon>
        <taxon>Bacillales</taxon>
        <taxon>Bacillaceae</taxon>
        <taxon>Virgibacillus</taxon>
    </lineage>
</organism>
<comment type="cofactor">
    <cofactor evidence="1">
        <name>FAD</name>
        <dbReference type="ChEBI" id="CHEBI:57692"/>
    </cofactor>
</comment>
<dbReference type="InterPro" id="IPR050641">
    <property type="entry name" value="RIFMO-like"/>
</dbReference>
<protein>
    <submittedName>
        <fullName evidence="5">FAD-dependent monooxygenase</fullName>
    </submittedName>
</protein>
<dbReference type="GO" id="GO:0004497">
    <property type="term" value="F:monooxygenase activity"/>
    <property type="evidence" value="ECO:0007669"/>
    <property type="project" value="UniProtKB-KW"/>
</dbReference>
<dbReference type="Gene3D" id="3.50.50.60">
    <property type="entry name" value="FAD/NAD(P)-binding domain"/>
    <property type="match status" value="2"/>
</dbReference>
<keyword evidence="5" id="KW-0503">Monooxygenase</keyword>
<dbReference type="InterPro" id="IPR036188">
    <property type="entry name" value="FAD/NAD-bd_sf"/>
</dbReference>
<dbReference type="RefSeq" id="WP_160803791.1">
    <property type="nucleotide sequence ID" value="NZ_JACWEZ010000002.1"/>
</dbReference>
<evidence type="ECO:0000256" key="2">
    <source>
        <dbReference type="ARBA" id="ARBA00022630"/>
    </source>
</evidence>
<dbReference type="InterPro" id="IPR002938">
    <property type="entry name" value="FAD-bd"/>
</dbReference>
<evidence type="ECO:0000313" key="6">
    <source>
        <dbReference type="Proteomes" id="UP000621631"/>
    </source>
</evidence>
<dbReference type="Proteomes" id="UP000621631">
    <property type="component" value="Unassembled WGS sequence"/>
</dbReference>
<dbReference type="Gene3D" id="3.30.70.2450">
    <property type="match status" value="1"/>
</dbReference>
<gene>
    <name evidence="5" type="ORF">IC602_04515</name>
</gene>
<name>A0ABR7VJI2_VIRHA</name>
<proteinExistence type="predicted"/>
<dbReference type="PANTHER" id="PTHR43004">
    <property type="entry name" value="TRK SYSTEM POTASSIUM UPTAKE PROTEIN"/>
    <property type="match status" value="1"/>
</dbReference>
<evidence type="ECO:0000313" key="5">
    <source>
        <dbReference type="EMBL" id="MBD1221861.1"/>
    </source>
</evidence>
<feature type="domain" description="FAD-binding" evidence="4">
    <location>
        <begin position="6"/>
        <end position="343"/>
    </location>
</feature>
<dbReference type="PRINTS" id="PR00420">
    <property type="entry name" value="RNGMNOXGNASE"/>
</dbReference>
<comment type="caution">
    <text evidence="5">The sequence shown here is derived from an EMBL/GenBank/DDBJ whole genome shotgun (WGS) entry which is preliminary data.</text>
</comment>
<sequence length="537" mass="61234">MKQTHTEVLIIGAGPTGLMLANMLHTYGIHFRIIDKKQGPSRYSKALGIHPRAMEIMELAGLSAPFLKHGFLAKHAQLYSNNEPLFRINFSLLNRDTDYSFLNIIPQRETELILENHLPPKKVERGKRLTNLIQEHNGVKALIQGQTEEEEVSARFVVGCDGAHSSTRKLLHMPFEGKSEGVSVMLGDVKLKQSLFREYLNLISNKNGLLFVAPFKGEYTRIIVIDLTKQGRHFPNNVDMDTFRASISHVYGEPLEIEDPYWLSGLTTSHRHAASYRDGNVLLAGDAAHVHNPVGGQGMNIGFQDAVNIAWKLAYVIKNNFNPTLLDSYQQERKPIAAEIIKKTSRMINVISMNQPWAIQTRNNMMKSILQRPSIQKKVMKNLSQLTHDYTGTAYSKHILKLTGRPAGVRVPPLRMVTATWENINVYELLRSGECLFLVYGNEHFFREKQRVLQKAMETFNKKCGNILRPVFLLNNESRDKLDGSENVFIDLYDEAKERLNLQLYDVLVIRPDAHTLFHTSIRNVEAVKKALNYYFK</sequence>